<dbReference type="SUPFAM" id="SSF109854">
    <property type="entry name" value="DinB/YfiT-like putative metalloenzymes"/>
    <property type="match status" value="1"/>
</dbReference>
<dbReference type="EMBL" id="JAVDQK010000007">
    <property type="protein sequence ID" value="MDR6219533.1"/>
    <property type="molecule type" value="Genomic_DNA"/>
</dbReference>
<reference evidence="2" key="1">
    <citation type="submission" date="2023-07" db="EMBL/GenBank/DDBJ databases">
        <title>Sorghum-associated microbial communities from plants grown in Nebraska, USA.</title>
        <authorList>
            <person name="Schachtman D."/>
        </authorList>
    </citation>
    <scope>NUCLEOTIDE SEQUENCE</scope>
    <source>
        <strain evidence="2">BE330</strain>
    </source>
</reference>
<dbReference type="Proteomes" id="UP001185331">
    <property type="component" value="Unassembled WGS sequence"/>
</dbReference>
<comment type="caution">
    <text evidence="2">The sequence shown here is derived from an EMBL/GenBank/DDBJ whole genome shotgun (WGS) entry which is preliminary data.</text>
</comment>
<gene>
    <name evidence="2" type="ORF">J2Y00_003136</name>
</gene>
<dbReference type="AlphaFoldDB" id="A0AAE3XET9"/>
<feature type="region of interest" description="Disordered" evidence="1">
    <location>
        <begin position="53"/>
        <end position="76"/>
    </location>
</feature>
<feature type="compositionally biased region" description="Basic and acidic residues" evidence="1">
    <location>
        <begin position="65"/>
        <end position="76"/>
    </location>
</feature>
<evidence type="ECO:0000313" key="2">
    <source>
        <dbReference type="EMBL" id="MDR6219533.1"/>
    </source>
</evidence>
<proteinExistence type="predicted"/>
<organism evidence="2 3">
    <name type="scientific">Deinococcus soli</name>
    <name type="common">ex Cha et al. 2016</name>
    <dbReference type="NCBI Taxonomy" id="1309411"/>
    <lineage>
        <taxon>Bacteria</taxon>
        <taxon>Thermotogati</taxon>
        <taxon>Deinococcota</taxon>
        <taxon>Deinococci</taxon>
        <taxon>Deinococcales</taxon>
        <taxon>Deinococcaceae</taxon>
        <taxon>Deinococcus</taxon>
    </lineage>
</organism>
<evidence type="ECO:0000313" key="3">
    <source>
        <dbReference type="Proteomes" id="UP001185331"/>
    </source>
</evidence>
<sequence>MRAGTLELLGSRDDAWLDEPLPFWGSTGNRHFMWFHVFKYEINHRGQLRLLRRHQPGLQQSGRTGRSECRGRSRRH</sequence>
<dbReference type="Gene3D" id="1.20.120.450">
    <property type="entry name" value="dinb family like domain"/>
    <property type="match status" value="1"/>
</dbReference>
<accession>A0AAE3XET9</accession>
<dbReference type="InterPro" id="IPR034660">
    <property type="entry name" value="DinB/YfiT-like"/>
</dbReference>
<dbReference type="RefSeq" id="WP_309850006.1">
    <property type="nucleotide sequence ID" value="NZ_JAVDQJ010000001.1"/>
</dbReference>
<name>A0AAE3XET9_9DEIO</name>
<protein>
    <submittedName>
        <fullName evidence="2">Uncharacterized protein</fullName>
    </submittedName>
</protein>
<evidence type="ECO:0000256" key="1">
    <source>
        <dbReference type="SAM" id="MobiDB-lite"/>
    </source>
</evidence>